<name>A0A8S1HBL6_9PELO</name>
<feature type="transmembrane region" description="Helical" evidence="6">
    <location>
        <begin position="63"/>
        <end position="83"/>
    </location>
</feature>
<proteinExistence type="predicted"/>
<dbReference type="PANTHER" id="PTHR23423">
    <property type="entry name" value="ORGANIC SOLUTE TRANSPORTER-RELATED"/>
    <property type="match status" value="1"/>
</dbReference>
<feature type="transmembrane region" description="Helical" evidence="6">
    <location>
        <begin position="192"/>
        <end position="212"/>
    </location>
</feature>
<feature type="transmembrane region" description="Helical" evidence="6">
    <location>
        <begin position="24"/>
        <end position="51"/>
    </location>
</feature>
<evidence type="ECO:0000256" key="1">
    <source>
        <dbReference type="ARBA" id="ARBA00004141"/>
    </source>
</evidence>
<evidence type="ECO:0000313" key="7">
    <source>
        <dbReference type="EMBL" id="CAD6192595.1"/>
    </source>
</evidence>
<keyword evidence="8" id="KW-1185">Reference proteome</keyword>
<evidence type="ECO:0000256" key="3">
    <source>
        <dbReference type="ARBA" id="ARBA00022989"/>
    </source>
</evidence>
<sequence length="359" mass="40212">MDNAVEETTDLPSVGHWFHTLPTVYIIFIALCILLWFGIAAMTCILVRNVHFHVPNETVQSDLYFIIFIPLVVSTCCVFGNILVRASALLYAVALTYLLICLHMTVFLIVRLFGNRRGLAKWLIDNNKVIVFNTKPYCCCCNCLPTMKPTPTRVRRISYLVKQSPIVRICIQLVLMVMAAEEMDADMTISQVLNGVGVISTLLAVYVSHILVTTTLERLEPFNMFTIFKCVNISQMLFTLQKFFLDLLAKNGAMGGLSMAPPTTVSRFWHNTAMTVWLTIVAHVMVKNIRPGKSKFFCDKPFSENDIPLTDNFVDCAEVRSTEPCTWNPRPTPSEDAPSDDAEVITPGAEKKQLSSPSG</sequence>
<accession>A0A8S1HBL6</accession>
<evidence type="ECO:0000313" key="8">
    <source>
        <dbReference type="Proteomes" id="UP000835052"/>
    </source>
</evidence>
<evidence type="ECO:0000256" key="4">
    <source>
        <dbReference type="ARBA" id="ARBA00023136"/>
    </source>
</evidence>
<organism evidence="7 8">
    <name type="scientific">Caenorhabditis auriculariae</name>
    <dbReference type="NCBI Taxonomy" id="2777116"/>
    <lineage>
        <taxon>Eukaryota</taxon>
        <taxon>Metazoa</taxon>
        <taxon>Ecdysozoa</taxon>
        <taxon>Nematoda</taxon>
        <taxon>Chromadorea</taxon>
        <taxon>Rhabditida</taxon>
        <taxon>Rhabditina</taxon>
        <taxon>Rhabditomorpha</taxon>
        <taxon>Rhabditoidea</taxon>
        <taxon>Rhabditidae</taxon>
        <taxon>Peloderinae</taxon>
        <taxon>Caenorhabditis</taxon>
    </lineage>
</organism>
<gene>
    <name evidence="7" type="ORF">CAUJ_LOCUS8514</name>
</gene>
<keyword evidence="4 6" id="KW-0472">Membrane</keyword>
<keyword evidence="2 6" id="KW-0812">Transmembrane</keyword>
<dbReference type="AlphaFoldDB" id="A0A8S1HBL6"/>
<dbReference type="Pfam" id="PF03619">
    <property type="entry name" value="Solute_trans_a"/>
    <property type="match status" value="1"/>
</dbReference>
<comment type="caution">
    <text evidence="7">The sequence shown here is derived from an EMBL/GenBank/DDBJ whole genome shotgun (WGS) entry which is preliminary data.</text>
</comment>
<comment type="subcellular location">
    <subcellularLocation>
        <location evidence="1">Membrane</location>
        <topology evidence="1">Multi-pass membrane protein</topology>
    </subcellularLocation>
</comment>
<keyword evidence="3 6" id="KW-1133">Transmembrane helix</keyword>
<dbReference type="SMART" id="SM01417">
    <property type="entry name" value="Solute_trans_a"/>
    <property type="match status" value="1"/>
</dbReference>
<dbReference type="Proteomes" id="UP000835052">
    <property type="component" value="Unassembled WGS sequence"/>
</dbReference>
<dbReference type="OrthoDB" id="5863350at2759"/>
<dbReference type="InterPro" id="IPR005178">
    <property type="entry name" value="Ostalpha/TMEM184C"/>
</dbReference>
<dbReference type="EMBL" id="CAJGYM010000028">
    <property type="protein sequence ID" value="CAD6192595.1"/>
    <property type="molecule type" value="Genomic_DNA"/>
</dbReference>
<evidence type="ECO:0000256" key="6">
    <source>
        <dbReference type="SAM" id="Phobius"/>
    </source>
</evidence>
<feature type="transmembrane region" description="Helical" evidence="6">
    <location>
        <begin position="89"/>
        <end position="113"/>
    </location>
</feature>
<evidence type="ECO:0000256" key="2">
    <source>
        <dbReference type="ARBA" id="ARBA00022692"/>
    </source>
</evidence>
<reference evidence="7" key="1">
    <citation type="submission" date="2020-10" db="EMBL/GenBank/DDBJ databases">
        <authorList>
            <person name="Kikuchi T."/>
        </authorList>
    </citation>
    <scope>NUCLEOTIDE SEQUENCE</scope>
    <source>
        <strain evidence="7">NKZ352</strain>
    </source>
</reference>
<protein>
    <submittedName>
        <fullName evidence="7">Uncharacterized protein</fullName>
    </submittedName>
</protein>
<dbReference type="GO" id="GO:0016020">
    <property type="term" value="C:membrane"/>
    <property type="evidence" value="ECO:0007669"/>
    <property type="project" value="UniProtKB-SubCell"/>
</dbReference>
<feature type="region of interest" description="Disordered" evidence="5">
    <location>
        <begin position="324"/>
        <end position="359"/>
    </location>
</feature>
<evidence type="ECO:0000256" key="5">
    <source>
        <dbReference type="SAM" id="MobiDB-lite"/>
    </source>
</evidence>